<organism evidence="1 2">
    <name type="scientific">Rhizobium tumorigenes</name>
    <dbReference type="NCBI Taxonomy" id="2041385"/>
    <lineage>
        <taxon>Bacteria</taxon>
        <taxon>Pseudomonadati</taxon>
        <taxon>Pseudomonadota</taxon>
        <taxon>Alphaproteobacteria</taxon>
        <taxon>Hyphomicrobiales</taxon>
        <taxon>Rhizobiaceae</taxon>
        <taxon>Rhizobium/Agrobacterium group</taxon>
        <taxon>Rhizobium</taxon>
    </lineage>
</organism>
<evidence type="ECO:0000313" key="2">
    <source>
        <dbReference type="Proteomes" id="UP000249499"/>
    </source>
</evidence>
<proteinExistence type="predicted"/>
<accession>A0AAF1KA30</accession>
<dbReference type="AlphaFoldDB" id="A0AAF1KA30"/>
<gene>
    <name evidence="1" type="ORF">PR017_22350</name>
</gene>
<sequence length="61" mass="6443">MTFGSKTSCITGGNHRRFKNLMVQASDPDIAVLMARLAANAAEIAALNSVRKKALTVNGLP</sequence>
<protein>
    <submittedName>
        <fullName evidence="1">Uncharacterized protein</fullName>
    </submittedName>
</protein>
<dbReference type="RefSeq" id="WP_111221706.1">
    <property type="nucleotide sequence ID" value="NZ_CP117257.1"/>
</dbReference>
<geneLocation type="plasmid" evidence="1 2">
    <name>pTi1078</name>
</geneLocation>
<keyword evidence="2" id="KW-1185">Reference proteome</keyword>
<reference evidence="2" key="2">
    <citation type="journal article" date="2023" name="MicrobiologyOpen">
        <title>Genomics of the tumorigenes clade of the family Rhizobiaceae and description of Rhizobium rhododendri sp. nov.</title>
        <authorList>
            <person name="Kuzmanovic N."/>
            <person name="diCenzo G.C."/>
            <person name="Bunk B."/>
            <person name="Sproeer C."/>
            <person name="Fruehling A."/>
            <person name="Neumann-Schaal M."/>
            <person name="Overmann J."/>
            <person name="Smalla K."/>
        </authorList>
    </citation>
    <scope>NUCLEOTIDE SEQUENCE [LARGE SCALE GENOMIC DNA]</scope>
    <source>
        <strain evidence="2">1078</strain>
        <plasmid evidence="2">pTi1078</plasmid>
    </source>
</reference>
<reference evidence="1 2" key="1">
    <citation type="journal article" date="2018" name="Sci. Rep.">
        <title>Rhizobium tumorigenes sp. nov., a novel plant tumorigenic bacterium isolated from cane gall tumors on thornless blackberry.</title>
        <authorList>
            <person name="Kuzmanovi N."/>
            <person name="Smalla K."/>
            <person name="Gronow S."/>
            <person name="PuBawska J."/>
        </authorList>
    </citation>
    <scope>NUCLEOTIDE SEQUENCE [LARGE SCALE GENOMIC DNA]</scope>
    <source>
        <strain evidence="1 2">1078</strain>
    </source>
</reference>
<dbReference type="EMBL" id="CP117257">
    <property type="protein sequence ID" value="WFR98444.1"/>
    <property type="molecule type" value="Genomic_DNA"/>
</dbReference>
<dbReference type="Proteomes" id="UP000249499">
    <property type="component" value="Plasmid pTi1078"/>
</dbReference>
<evidence type="ECO:0000313" key="1">
    <source>
        <dbReference type="EMBL" id="WFR98444.1"/>
    </source>
</evidence>
<keyword evidence="1" id="KW-0614">Plasmid</keyword>
<dbReference type="KEGG" id="rtu:PR017_22350"/>
<name>A0AAF1KA30_9HYPH</name>